<proteinExistence type="predicted"/>
<dbReference type="PANTHER" id="PTHR48081">
    <property type="entry name" value="AB HYDROLASE SUPERFAMILY PROTEIN C4A8.06C"/>
    <property type="match status" value="1"/>
</dbReference>
<protein>
    <recommendedName>
        <fullName evidence="2">Alpha/beta hydrolase fold-3 domain-containing protein</fullName>
    </recommendedName>
</protein>
<dbReference type="STRING" id="445709.ABW99_18595"/>
<evidence type="ECO:0000313" key="4">
    <source>
        <dbReference type="Proteomes" id="UP000036700"/>
    </source>
</evidence>
<dbReference type="InterPro" id="IPR029058">
    <property type="entry name" value="AB_hydrolase_fold"/>
</dbReference>
<dbReference type="InterPro" id="IPR050300">
    <property type="entry name" value="GDXG_lipolytic_enzyme"/>
</dbReference>
<dbReference type="PATRIC" id="fig|445709.3.peg.3912"/>
<name>A0A0G3ESK9_9BURK</name>
<dbReference type="Pfam" id="PF07859">
    <property type="entry name" value="Abhydrolase_3"/>
    <property type="match status" value="1"/>
</dbReference>
<dbReference type="GO" id="GO:0016787">
    <property type="term" value="F:hydrolase activity"/>
    <property type="evidence" value="ECO:0007669"/>
    <property type="project" value="UniProtKB-KW"/>
</dbReference>
<dbReference type="InterPro" id="IPR013094">
    <property type="entry name" value="AB_hydrolase_3"/>
</dbReference>
<dbReference type="Gene3D" id="3.40.50.1820">
    <property type="entry name" value="alpha/beta hydrolase"/>
    <property type="match status" value="1"/>
</dbReference>
<sequence length="286" mass="30269">MKTHRPPLAAVSRLAALLIEERTIDGYAGAIRVRLYRPDDAAALPVVLYFHGGGFTSGSLDDADTPARFIAAHCPALVVSAGYSLAPAAPFPAAPEDSHAAAVWIAAHAHDFGGDPTRLAVAGDDAGGNLATCLTLIARDRHSVEFAAQVLLGPMLDPSMTRLGDAARLHSDITAQACALCYRQYLPRADQRVHPYAAPLESLRLHGLPPALIATAQCDVLHVEAEKYAAALIAAGVPTQVTRHADLTHAQLPTHTPALAEAAEFLGRRLAPRTRRPRALRTPNLG</sequence>
<keyword evidence="1" id="KW-0378">Hydrolase</keyword>
<gene>
    <name evidence="3" type="ORF">ABW99_18595</name>
</gene>
<evidence type="ECO:0000256" key="1">
    <source>
        <dbReference type="ARBA" id="ARBA00022801"/>
    </source>
</evidence>
<dbReference type="AlphaFoldDB" id="A0A0G3ESK9"/>
<organism evidence="3 4">
    <name type="scientific">Pandoraea thiooxydans</name>
    <dbReference type="NCBI Taxonomy" id="445709"/>
    <lineage>
        <taxon>Bacteria</taxon>
        <taxon>Pseudomonadati</taxon>
        <taxon>Pseudomonadota</taxon>
        <taxon>Betaproteobacteria</taxon>
        <taxon>Burkholderiales</taxon>
        <taxon>Burkholderiaceae</taxon>
        <taxon>Pandoraea</taxon>
    </lineage>
</organism>
<dbReference type="RefSeq" id="WP_047215822.1">
    <property type="nucleotide sequence ID" value="NZ_CP011568.3"/>
</dbReference>
<evidence type="ECO:0000313" key="3">
    <source>
        <dbReference type="EMBL" id="AKJ69915.1"/>
    </source>
</evidence>
<dbReference type="PANTHER" id="PTHR48081:SF8">
    <property type="entry name" value="ALPHA_BETA HYDROLASE FOLD-3 DOMAIN-CONTAINING PROTEIN-RELATED"/>
    <property type="match status" value="1"/>
</dbReference>
<dbReference type="Proteomes" id="UP000036700">
    <property type="component" value="Chromosome"/>
</dbReference>
<dbReference type="OrthoDB" id="9794445at2"/>
<keyword evidence="4" id="KW-1185">Reference proteome</keyword>
<reference evidence="4" key="1">
    <citation type="submission" date="2015-06" db="EMBL/GenBank/DDBJ databases">
        <authorList>
            <person name="Lim Y.L."/>
            <person name="Ee R."/>
            <person name="Yong D."/>
            <person name="How K.Y."/>
            <person name="Yin W.F."/>
            <person name="Chan K.G."/>
        </authorList>
    </citation>
    <scope>NUCLEOTIDE SEQUENCE [LARGE SCALE GENOMIC DNA]</scope>
    <source>
        <strain evidence="4">DSM 25325</strain>
    </source>
</reference>
<dbReference type="EMBL" id="CP011568">
    <property type="protein sequence ID" value="AKJ69915.1"/>
    <property type="molecule type" value="Genomic_DNA"/>
</dbReference>
<evidence type="ECO:0000259" key="2">
    <source>
        <dbReference type="Pfam" id="PF07859"/>
    </source>
</evidence>
<feature type="domain" description="Alpha/beta hydrolase fold-3" evidence="2">
    <location>
        <begin position="47"/>
        <end position="250"/>
    </location>
</feature>
<dbReference type="KEGG" id="ptx:ABW99_18595"/>
<dbReference type="SUPFAM" id="SSF53474">
    <property type="entry name" value="alpha/beta-Hydrolases"/>
    <property type="match status" value="1"/>
</dbReference>
<accession>A0A0G3ESK9</accession>